<evidence type="ECO:0000256" key="2">
    <source>
        <dbReference type="ARBA" id="ARBA00022801"/>
    </source>
</evidence>
<comment type="caution">
    <text evidence="6">The sequence shown here is derived from an EMBL/GenBank/DDBJ whole genome shotgun (WGS) entry which is preliminary data.</text>
</comment>
<dbReference type="InterPro" id="IPR027417">
    <property type="entry name" value="P-loop_NTPase"/>
</dbReference>
<name>A0A367LW78_PSEAI</name>
<dbReference type="AlphaFoldDB" id="A0A367LW78"/>
<evidence type="ECO:0000259" key="5">
    <source>
        <dbReference type="Pfam" id="PF00580"/>
    </source>
</evidence>
<organism evidence="6 7">
    <name type="scientific">Pseudomonas aeruginosa</name>
    <dbReference type="NCBI Taxonomy" id="287"/>
    <lineage>
        <taxon>Bacteria</taxon>
        <taxon>Pseudomonadati</taxon>
        <taxon>Pseudomonadota</taxon>
        <taxon>Gammaproteobacteria</taxon>
        <taxon>Pseudomonadales</taxon>
        <taxon>Pseudomonadaceae</taxon>
        <taxon>Pseudomonas</taxon>
    </lineage>
</organism>
<dbReference type="GO" id="GO:0005524">
    <property type="term" value="F:ATP binding"/>
    <property type="evidence" value="ECO:0007669"/>
    <property type="project" value="UniProtKB-KW"/>
</dbReference>
<dbReference type="Pfam" id="PF00580">
    <property type="entry name" value="UvrD-helicase"/>
    <property type="match status" value="1"/>
</dbReference>
<accession>A0A367LW78</accession>
<dbReference type="GO" id="GO:0004386">
    <property type="term" value="F:helicase activity"/>
    <property type="evidence" value="ECO:0007669"/>
    <property type="project" value="UniProtKB-KW"/>
</dbReference>
<gene>
    <name evidence="6" type="ORF">DT376_40030</name>
</gene>
<evidence type="ECO:0000313" key="7">
    <source>
        <dbReference type="Proteomes" id="UP000253594"/>
    </source>
</evidence>
<protein>
    <submittedName>
        <fullName evidence="6">DNA helicase UvrD</fullName>
    </submittedName>
</protein>
<dbReference type="Proteomes" id="UP000253594">
    <property type="component" value="Unassembled WGS sequence"/>
</dbReference>
<keyword evidence="3 6" id="KW-0347">Helicase</keyword>
<keyword evidence="2" id="KW-0378">Hydrolase</keyword>
<sequence>GKSTTLVLRVVFMLCHLGVEPQRLTVISFTNASCAQLREQLLRLLAHWQYPFDAAQARQCVRTFHSALGSLAREVLGNPRWFEQLDDRDPAAEPDNPLAAGRLRPAQQRLLKQAYQQC</sequence>
<feature type="non-terminal residue" evidence="6">
    <location>
        <position position="1"/>
    </location>
</feature>
<feature type="domain" description="UvrD-like helicase ATP-binding" evidence="5">
    <location>
        <begin position="1"/>
        <end position="68"/>
    </location>
</feature>
<evidence type="ECO:0000256" key="4">
    <source>
        <dbReference type="ARBA" id="ARBA00022840"/>
    </source>
</evidence>
<dbReference type="InterPro" id="IPR014016">
    <property type="entry name" value="UvrD-like_ATP-bd"/>
</dbReference>
<evidence type="ECO:0000313" key="6">
    <source>
        <dbReference type="EMBL" id="RCI69424.1"/>
    </source>
</evidence>
<proteinExistence type="predicted"/>
<keyword evidence="4" id="KW-0067">ATP-binding</keyword>
<feature type="non-terminal residue" evidence="6">
    <location>
        <position position="118"/>
    </location>
</feature>
<dbReference type="GO" id="GO:0016787">
    <property type="term" value="F:hydrolase activity"/>
    <property type="evidence" value="ECO:0007669"/>
    <property type="project" value="UniProtKB-KW"/>
</dbReference>
<reference evidence="6 7" key="1">
    <citation type="submission" date="2018-07" db="EMBL/GenBank/DDBJ databases">
        <title>Mechanisms of high-level aminoglycoside resistance among Gram-negative pathogens in Brazil.</title>
        <authorList>
            <person name="Ballaben A.S."/>
            <person name="Darini A.L.C."/>
            <person name="Doi Y."/>
        </authorList>
    </citation>
    <scope>NUCLEOTIDE SEQUENCE [LARGE SCALE GENOMIC DNA]</scope>
    <source>
        <strain evidence="6 7">B2-305</strain>
    </source>
</reference>
<dbReference type="SUPFAM" id="SSF52540">
    <property type="entry name" value="P-loop containing nucleoside triphosphate hydrolases"/>
    <property type="match status" value="1"/>
</dbReference>
<evidence type="ECO:0000256" key="1">
    <source>
        <dbReference type="ARBA" id="ARBA00022741"/>
    </source>
</evidence>
<dbReference type="EMBL" id="QORE01003093">
    <property type="protein sequence ID" value="RCI69424.1"/>
    <property type="molecule type" value="Genomic_DNA"/>
</dbReference>
<keyword evidence="1" id="KW-0547">Nucleotide-binding</keyword>
<dbReference type="Gene3D" id="3.40.50.300">
    <property type="entry name" value="P-loop containing nucleotide triphosphate hydrolases"/>
    <property type="match status" value="1"/>
</dbReference>
<evidence type="ECO:0000256" key="3">
    <source>
        <dbReference type="ARBA" id="ARBA00022806"/>
    </source>
</evidence>